<dbReference type="PATRIC" id="fig|55802.8.peg.2649"/>
<dbReference type="OMA" id="GEYDMCV"/>
<gene>
    <name evidence="2" type="ORF">TBCH5v1_2663</name>
</gene>
<dbReference type="STRING" id="55802.TBCH5v1_2663"/>
<dbReference type="EMBL" id="CP013050">
    <property type="protein sequence ID" value="ALM76551.1"/>
    <property type="molecule type" value="Genomic_DNA"/>
</dbReference>
<sequence>MKGIMAFLFIKTQPKNRQVPVEDEISRMKGVLHLYEVLGEYDMCVHVHAGTREELSNLLYNISTVEGVKEITTIIISKRIK</sequence>
<evidence type="ECO:0000259" key="1">
    <source>
        <dbReference type="Pfam" id="PF01037"/>
    </source>
</evidence>
<proteinExistence type="predicted"/>
<organism evidence="2 3">
    <name type="scientific">Thermococcus barophilus</name>
    <dbReference type="NCBI Taxonomy" id="55802"/>
    <lineage>
        <taxon>Archaea</taxon>
        <taxon>Methanobacteriati</taxon>
        <taxon>Methanobacteriota</taxon>
        <taxon>Thermococci</taxon>
        <taxon>Thermococcales</taxon>
        <taxon>Thermococcaceae</taxon>
        <taxon>Thermococcus</taxon>
    </lineage>
</organism>
<evidence type="ECO:0000313" key="2">
    <source>
        <dbReference type="EMBL" id="ALM76551.1"/>
    </source>
</evidence>
<reference evidence="2 3" key="1">
    <citation type="journal article" date="2016" name="Genome Announc.">
        <title>Complete genome sequence of the hyperthermophilic and piezophilic archaeon Thermococcus barophilus Ch5, capable of growth at the expense of hydrogenogenesis from carbon monoxide and formate.</title>
        <authorList>
            <person name="Oger P."/>
            <person name="Sokolova T.G."/>
            <person name="Kozhevnikova D.A."/>
            <person name="Taranov E.A."/>
            <person name="Vannier P."/>
            <person name="Lee H.S."/>
            <person name="Kwon K.K."/>
            <person name="Kang S.G."/>
            <person name="Lee J.H."/>
            <person name="Bonch-Osmolovskaya E.A."/>
            <person name="Lebedinsky A.V."/>
        </authorList>
    </citation>
    <scope>NUCLEOTIDE SEQUENCE [LARGE SCALE GENOMIC DNA]</scope>
    <source>
        <strain evidence="3">Ch5</strain>
    </source>
</reference>
<feature type="domain" description="Transcription regulator AsnC/Lrp ligand binding" evidence="1">
    <location>
        <begin position="10"/>
        <end position="78"/>
    </location>
</feature>
<dbReference type="InterPro" id="IPR011008">
    <property type="entry name" value="Dimeric_a/b-barrel"/>
</dbReference>
<dbReference type="Pfam" id="PF01037">
    <property type="entry name" value="AsnC_trans_reg"/>
    <property type="match status" value="1"/>
</dbReference>
<accession>A0A0S1XFI6</accession>
<evidence type="ECO:0000313" key="3">
    <source>
        <dbReference type="Proteomes" id="UP000066042"/>
    </source>
</evidence>
<dbReference type="AlphaFoldDB" id="A0A0S1XFI6"/>
<dbReference type="GeneID" id="87253595"/>
<dbReference type="InterPro" id="IPR019887">
    <property type="entry name" value="Tscrpt_reg_AsnC/Lrp_C"/>
</dbReference>
<dbReference type="RefSeq" id="WP_013466290.1">
    <property type="nucleotide sequence ID" value="NZ_CP013050.1"/>
</dbReference>
<dbReference type="Gene3D" id="3.30.70.920">
    <property type="match status" value="1"/>
</dbReference>
<name>A0A0S1XFI6_THEBA</name>
<dbReference type="SUPFAM" id="SSF54909">
    <property type="entry name" value="Dimeric alpha+beta barrel"/>
    <property type="match status" value="1"/>
</dbReference>
<dbReference type="Proteomes" id="UP000066042">
    <property type="component" value="Chromosome"/>
</dbReference>
<protein>
    <recommendedName>
        <fullName evidence="1">Transcription regulator AsnC/Lrp ligand binding domain-containing protein</fullName>
    </recommendedName>
</protein>